<name>G4NPK3_CHLT4</name>
<evidence type="ECO:0000313" key="10">
    <source>
        <dbReference type="Proteomes" id="UP000009287"/>
    </source>
</evidence>
<accession>G4NPK3</accession>
<evidence type="ECO:0000313" key="9">
    <source>
        <dbReference type="EMBL" id="AEP35676.1"/>
    </source>
</evidence>
<keyword evidence="2 7" id="KW-0819">tRNA processing</keyword>
<dbReference type="InterPro" id="IPR014721">
    <property type="entry name" value="Ribsml_uS5_D2-typ_fold_subgr"/>
</dbReference>
<dbReference type="SUPFAM" id="SSF54211">
    <property type="entry name" value="Ribosomal protein S5 domain 2-like"/>
    <property type="match status" value="1"/>
</dbReference>
<gene>
    <name evidence="7" type="primary">rnpA</name>
    <name evidence="9" type="ordered locus">CTO_0854</name>
</gene>
<dbReference type="HAMAP" id="MF_00227">
    <property type="entry name" value="RNase_P"/>
    <property type="match status" value="1"/>
</dbReference>
<keyword evidence="5 7" id="KW-0378">Hydrolase</keyword>
<dbReference type="InterPro" id="IPR020568">
    <property type="entry name" value="Ribosomal_Su5_D2-typ_SF"/>
</dbReference>
<evidence type="ECO:0000256" key="1">
    <source>
        <dbReference type="ARBA" id="ARBA00002663"/>
    </source>
</evidence>
<dbReference type="InterPro" id="IPR020539">
    <property type="entry name" value="RNase_P_CS"/>
</dbReference>
<keyword evidence="3 7" id="KW-0540">Nuclease</keyword>
<dbReference type="PANTHER" id="PTHR33992:SF1">
    <property type="entry name" value="RIBONUCLEASE P PROTEIN COMPONENT"/>
    <property type="match status" value="1"/>
</dbReference>
<dbReference type="EMBL" id="CP002401">
    <property type="protein sequence ID" value="AEP35676.1"/>
    <property type="molecule type" value="Genomic_DNA"/>
</dbReference>
<evidence type="ECO:0000256" key="5">
    <source>
        <dbReference type="ARBA" id="ARBA00022801"/>
    </source>
</evidence>
<dbReference type="EC" id="3.1.26.5" evidence="7 8"/>
<evidence type="ECO:0000256" key="2">
    <source>
        <dbReference type="ARBA" id="ARBA00022694"/>
    </source>
</evidence>
<dbReference type="PROSITE" id="PS00648">
    <property type="entry name" value="RIBONUCLEASE_P"/>
    <property type="match status" value="1"/>
</dbReference>
<evidence type="ECO:0000256" key="8">
    <source>
        <dbReference type="NCBIfam" id="TIGR00188"/>
    </source>
</evidence>
<proteinExistence type="inferred from homology"/>
<reference evidence="9 10" key="1">
    <citation type="journal article" date="2011" name="J. Exp. Med.">
        <title>A live-attenuated chlamydial vaccine protects against trachoma in nonhuman primates.</title>
        <authorList>
            <person name="Kari L."/>
            <person name="Whitmire W.M."/>
            <person name="Olivares-Zavaleta N."/>
            <person name="Goheen M.M."/>
            <person name="Taylor L.D."/>
            <person name="Carlson J.H."/>
            <person name="Sturdevant G.L."/>
            <person name="Lu C."/>
            <person name="Bakios L.E."/>
            <person name="Randall L.B."/>
            <person name="Parnell M.J."/>
            <person name="Zhong G."/>
            <person name="Caldwell H.D."/>
        </authorList>
    </citation>
    <scope>NUCLEOTIDE SEQUENCE [LARGE SCALE GENOMIC DNA]</scope>
    <source>
        <strain evidence="9 10">A2497</strain>
    </source>
</reference>
<comment type="subunit">
    <text evidence="7">Consists of a catalytic RNA component (M1 or rnpB) and a protein subunit.</text>
</comment>
<dbReference type="AlphaFoldDB" id="G4NPK3"/>
<comment type="catalytic activity">
    <reaction evidence="7">
        <text>Endonucleolytic cleavage of RNA, removing 5'-extranucleotides from tRNA precursor.</text>
        <dbReference type="EC" id="3.1.26.5"/>
    </reaction>
</comment>
<dbReference type="GO" id="GO:0004526">
    <property type="term" value="F:ribonuclease P activity"/>
    <property type="evidence" value="ECO:0007669"/>
    <property type="project" value="UniProtKB-UniRule"/>
</dbReference>
<dbReference type="GO" id="GO:0001682">
    <property type="term" value="P:tRNA 5'-leader removal"/>
    <property type="evidence" value="ECO:0007669"/>
    <property type="project" value="UniProtKB-UniRule"/>
</dbReference>
<keyword evidence="6 7" id="KW-0694">RNA-binding</keyword>
<dbReference type="Pfam" id="PF00825">
    <property type="entry name" value="Ribonuclease_P"/>
    <property type="match status" value="1"/>
</dbReference>
<evidence type="ECO:0000256" key="7">
    <source>
        <dbReference type="HAMAP-Rule" id="MF_00227"/>
    </source>
</evidence>
<dbReference type="GO" id="GO:0042781">
    <property type="term" value="F:3'-tRNA processing endoribonuclease activity"/>
    <property type="evidence" value="ECO:0007669"/>
    <property type="project" value="TreeGrafter"/>
</dbReference>
<comment type="similarity">
    <text evidence="7">Belongs to the RnpA family.</text>
</comment>
<dbReference type="GO" id="GO:0030677">
    <property type="term" value="C:ribonuclease P complex"/>
    <property type="evidence" value="ECO:0007669"/>
    <property type="project" value="TreeGrafter"/>
</dbReference>
<comment type="function">
    <text evidence="1 7">RNaseP catalyzes the removal of the 5'-leader sequence from pre-tRNA to produce the mature 5'-terminus. It can also cleave other RNA substrates such as 4.5S RNA. The protein component plays an auxiliary but essential role in vivo by binding to the 5'-leader sequence and broadening the substrate specificity of the ribozyme.</text>
</comment>
<dbReference type="GO" id="GO:0000049">
    <property type="term" value="F:tRNA binding"/>
    <property type="evidence" value="ECO:0007669"/>
    <property type="project" value="UniProtKB-UniRule"/>
</dbReference>
<protein>
    <recommendedName>
        <fullName evidence="7 8">Ribonuclease P protein component</fullName>
        <shortName evidence="7">RNase P protein</shortName>
        <shortName evidence="7">RNaseP protein</shortName>
        <ecNumber evidence="7 8">3.1.26.5</ecNumber>
    </recommendedName>
    <alternativeName>
        <fullName evidence="7">Protein C5</fullName>
    </alternativeName>
</protein>
<dbReference type="KEGG" id="cty:CTR_7881"/>
<dbReference type="InterPro" id="IPR000100">
    <property type="entry name" value="RNase_P"/>
</dbReference>
<organism evidence="9 10">
    <name type="scientific">Chlamydia trachomatis serovar A (strain A2497)</name>
    <dbReference type="NCBI Taxonomy" id="580047"/>
    <lineage>
        <taxon>Bacteria</taxon>
        <taxon>Pseudomonadati</taxon>
        <taxon>Chlamydiota</taxon>
        <taxon>Chlamydiia</taxon>
        <taxon>Chlamydiales</taxon>
        <taxon>Chlamydiaceae</taxon>
        <taxon>Chlamydia/Chlamydophila group</taxon>
        <taxon>Chlamydia</taxon>
    </lineage>
</organism>
<dbReference type="KEGG" id="cra:CTO_0854"/>
<evidence type="ECO:0000256" key="3">
    <source>
        <dbReference type="ARBA" id="ARBA00022722"/>
    </source>
</evidence>
<sequence length="120" mass="13802">MSRLTLPKNARLLKRKQFVYVQRNGRCCRADQVTLRVVPSRHSNTRKVGITVSKKFGKAHQRNRFKRIVREAFRHVRPNLPGCQAVISPRGNSQPDFLKLSEELLQRIPEALPLASSSRC</sequence>
<dbReference type="SMR" id="G4NPK3"/>
<evidence type="ECO:0000256" key="4">
    <source>
        <dbReference type="ARBA" id="ARBA00022759"/>
    </source>
</evidence>
<dbReference type="NCBIfam" id="TIGR00188">
    <property type="entry name" value="rnpA"/>
    <property type="match status" value="1"/>
</dbReference>
<dbReference type="Gene3D" id="3.30.230.10">
    <property type="match status" value="1"/>
</dbReference>
<dbReference type="PANTHER" id="PTHR33992">
    <property type="entry name" value="RIBONUCLEASE P PROTEIN COMPONENT"/>
    <property type="match status" value="1"/>
</dbReference>
<evidence type="ECO:0000256" key="6">
    <source>
        <dbReference type="ARBA" id="ARBA00022884"/>
    </source>
</evidence>
<accession>H1ZNV4</accession>
<dbReference type="PATRIC" id="fig|580047.4.peg.866"/>
<dbReference type="Proteomes" id="UP000009287">
    <property type="component" value="Chromosome"/>
</dbReference>
<keyword evidence="4 7" id="KW-0255">Endonuclease</keyword>
<dbReference type="RefSeq" id="WP_011324867.1">
    <property type="nucleotide sequence ID" value="NC_016798.1"/>
</dbReference>